<organism evidence="1 2">
    <name type="scientific">Sorangium cellulosum So0157-2</name>
    <dbReference type="NCBI Taxonomy" id="1254432"/>
    <lineage>
        <taxon>Bacteria</taxon>
        <taxon>Pseudomonadati</taxon>
        <taxon>Myxococcota</taxon>
        <taxon>Polyangia</taxon>
        <taxon>Polyangiales</taxon>
        <taxon>Polyangiaceae</taxon>
        <taxon>Sorangium</taxon>
    </lineage>
</organism>
<dbReference type="HOGENOM" id="CLU_190762_0_0_7"/>
<dbReference type="AlphaFoldDB" id="S4XYW4"/>
<accession>S4XYW4</accession>
<proteinExistence type="predicted"/>
<name>S4XYW4_SORCE</name>
<evidence type="ECO:0000313" key="2">
    <source>
        <dbReference type="Proteomes" id="UP000014803"/>
    </source>
</evidence>
<evidence type="ECO:0000313" key="1">
    <source>
        <dbReference type="EMBL" id="AGP37506.1"/>
    </source>
</evidence>
<sequence>MAAHWPGSRYGAGALPASASVAVIVASADTRSSTMAWPGVVPWLQTVTEASKVLPGRALGGPLTAETMRSGQEPTPIRAPAPALLVSTSSGAQPCGSTIAPRW</sequence>
<dbReference type="KEGG" id="scu:SCE1572_25250"/>
<protein>
    <submittedName>
        <fullName evidence="1">Uncharacterized protein</fullName>
    </submittedName>
</protein>
<reference evidence="1 2" key="1">
    <citation type="journal article" date="2013" name="Sci. Rep.">
        <title>Extraordinary expansion of a Sorangium cellulosum genome from an alkaline milieu.</title>
        <authorList>
            <person name="Han K."/>
            <person name="Li Z.F."/>
            <person name="Peng R."/>
            <person name="Zhu L.P."/>
            <person name="Zhou T."/>
            <person name="Wang L.G."/>
            <person name="Li S.G."/>
            <person name="Zhang X.B."/>
            <person name="Hu W."/>
            <person name="Wu Z.H."/>
            <person name="Qin N."/>
            <person name="Li Y.Z."/>
        </authorList>
    </citation>
    <scope>NUCLEOTIDE SEQUENCE [LARGE SCALE GENOMIC DNA]</scope>
    <source>
        <strain evidence="1 2">So0157-2</strain>
    </source>
</reference>
<dbReference type="Proteomes" id="UP000014803">
    <property type="component" value="Chromosome"/>
</dbReference>
<dbReference type="EMBL" id="CP003969">
    <property type="protein sequence ID" value="AGP37506.1"/>
    <property type="molecule type" value="Genomic_DNA"/>
</dbReference>
<gene>
    <name evidence="1" type="ORF">SCE1572_25250</name>
</gene>
<dbReference type="STRING" id="1254432.SCE1572_25250"/>